<dbReference type="CDD" id="cd16143">
    <property type="entry name" value="ARS_like"/>
    <property type="match status" value="1"/>
</dbReference>
<gene>
    <name evidence="7" type="ORF">C1SCF055_LOCUS507</name>
</gene>
<accession>A0A9P1FFG6</accession>
<evidence type="ECO:0000256" key="2">
    <source>
        <dbReference type="ARBA" id="ARBA00022723"/>
    </source>
</evidence>
<dbReference type="InterPro" id="IPR024607">
    <property type="entry name" value="Sulfatase_CS"/>
</dbReference>
<name>A0A9P1FFG6_9DINO</name>
<dbReference type="EMBL" id="CAMXCT020000001">
    <property type="protein sequence ID" value="CAL1125292.1"/>
    <property type="molecule type" value="Genomic_DNA"/>
</dbReference>
<dbReference type="InterPro" id="IPR000917">
    <property type="entry name" value="Sulfatase_N"/>
</dbReference>
<dbReference type="SUPFAM" id="SSF53649">
    <property type="entry name" value="Alkaline phosphatase-like"/>
    <property type="match status" value="1"/>
</dbReference>
<dbReference type="GO" id="GO:0004065">
    <property type="term" value="F:arylsulfatase activity"/>
    <property type="evidence" value="ECO:0007669"/>
    <property type="project" value="TreeGrafter"/>
</dbReference>
<dbReference type="Gene3D" id="3.30.1120.10">
    <property type="match status" value="1"/>
</dbReference>
<dbReference type="InterPro" id="IPR050738">
    <property type="entry name" value="Sulfatase"/>
</dbReference>
<evidence type="ECO:0000256" key="4">
    <source>
        <dbReference type="ARBA" id="ARBA00022837"/>
    </source>
</evidence>
<dbReference type="InterPro" id="IPR017850">
    <property type="entry name" value="Alkaline_phosphatase_core_sf"/>
</dbReference>
<dbReference type="Pfam" id="PF00781">
    <property type="entry name" value="DAGK_cat"/>
    <property type="match status" value="1"/>
</dbReference>
<dbReference type="Gene3D" id="2.60.200.40">
    <property type="match status" value="1"/>
</dbReference>
<dbReference type="Gene3D" id="3.40.720.10">
    <property type="entry name" value="Alkaline Phosphatase, subunit A"/>
    <property type="match status" value="1"/>
</dbReference>
<dbReference type="OrthoDB" id="448559at2759"/>
<reference evidence="7" key="1">
    <citation type="submission" date="2022-10" db="EMBL/GenBank/DDBJ databases">
        <authorList>
            <person name="Chen Y."/>
            <person name="Dougan E. K."/>
            <person name="Chan C."/>
            <person name="Rhodes N."/>
            <person name="Thang M."/>
        </authorList>
    </citation>
    <scope>NUCLEOTIDE SEQUENCE</scope>
</reference>
<proteinExistence type="inferred from homology"/>
<dbReference type="PANTHER" id="PTHR42693">
    <property type="entry name" value="ARYLSULFATASE FAMILY MEMBER"/>
    <property type="match status" value="1"/>
</dbReference>
<dbReference type="Gene3D" id="3.40.50.10330">
    <property type="entry name" value="Probable inorganic polyphosphate/atp-NAD kinase, domain 1"/>
    <property type="match status" value="1"/>
</dbReference>
<reference evidence="8" key="2">
    <citation type="submission" date="2024-04" db="EMBL/GenBank/DDBJ databases">
        <authorList>
            <person name="Chen Y."/>
            <person name="Shah S."/>
            <person name="Dougan E. K."/>
            <person name="Thang M."/>
            <person name="Chan C."/>
        </authorList>
    </citation>
    <scope>NUCLEOTIDE SEQUENCE [LARGE SCALE GENOMIC DNA]</scope>
</reference>
<feature type="chain" id="PRO_5043272012" evidence="5">
    <location>
        <begin position="27"/>
        <end position="821"/>
    </location>
</feature>
<sequence length="821" mass="90459">MIVRLHIIAALCLLLATALTHSGARAAERHPNIVVIYADDLGYGDVSCYNPERGKIPTPNIDRLAAEGMRFTDGHSSSGVCSPSRYTLLTGRYHWRTRLQQGIVSPWERPLIDDDRLTVAELLQEHGYRTACIGKWHLGWDWPISEAQRPHFEAPRVRRDIDDEATDSQREAWRAVFSQPIAGGPITRGFDSYFGTDVPNWPPYCFIDNDRTVGIPTEYLPAQLFKNRLASRQGPALEGWQLEPILPTLGEQASALIADAAQQPEPFFIYMPLTAPHTPLAVTDQWKGRSGLGIYADFVMETDAVVGQVLEAIATSGATDNTLVLFTSDNGCSPIAGVADLERQGHFPSGPLRGYKSDVWEGGHRVPFIVRWPGVVQPESTCNQLVHQADLIATCAAIVGSELPETAGEDSVSLLPLLKGNDQPTRETVINQSSHGLLSFRHGPWKLIPGPGSGGWSKETEDQPAQLYNLEDDLAETTNLYNDKPELAAKLMHQLEQQIQQGRSTPGPAQENDVTVNWPSRVTLDIHGRTLIALNPRGISLRRSRAVEAIESLGQHPLVEVLETEYAGHAGDYCRERASEFDKVIAVGGDGMFMDVINGVVDADVAVAAYPAGTACDFVKAAPGYPAQLPQLLASRRTMPIDLGLVTFTDGSTQYFVTEAGVGLDAACVHYIPGWLRKISSKRAYDVSAVRALFSYKPFEARVKLDDESFDFAQLHLMAVCSAPYFGDGMPIAPDAKIDDGQFHVYAVGNVTRWDIVKNLTALRKGKHIEHPQSLYRACKRVEIEADRPLEMCFDGDLVTHTPRTWEIQPGRLRLIVPEKT</sequence>
<protein>
    <submittedName>
        <fullName evidence="9">N-acetylgalactosamine-6-O-sulfatase</fullName>
    </submittedName>
</protein>
<keyword evidence="3" id="KW-0378">Hydrolase</keyword>
<evidence type="ECO:0000313" key="7">
    <source>
        <dbReference type="EMBL" id="CAI3971917.1"/>
    </source>
</evidence>
<comment type="caution">
    <text evidence="7">The sequence shown here is derived from an EMBL/GenBank/DDBJ whole genome shotgun (WGS) entry which is preliminary data.</text>
</comment>
<evidence type="ECO:0000256" key="1">
    <source>
        <dbReference type="ARBA" id="ARBA00008779"/>
    </source>
</evidence>
<dbReference type="GO" id="GO:0016301">
    <property type="term" value="F:kinase activity"/>
    <property type="evidence" value="ECO:0007669"/>
    <property type="project" value="InterPro"/>
</dbReference>
<feature type="domain" description="DAGKc" evidence="6">
    <location>
        <begin position="525"/>
        <end position="650"/>
    </location>
</feature>
<evidence type="ECO:0000313" key="10">
    <source>
        <dbReference type="Proteomes" id="UP001152797"/>
    </source>
</evidence>
<dbReference type="PROSITE" id="PS00523">
    <property type="entry name" value="SULFATASE_1"/>
    <property type="match status" value="1"/>
</dbReference>
<dbReference type="PANTHER" id="PTHR42693:SF53">
    <property type="entry name" value="ENDO-4-O-SULFATASE"/>
    <property type="match status" value="1"/>
</dbReference>
<comment type="similarity">
    <text evidence="1">Belongs to the sulfatase family.</text>
</comment>
<dbReference type="GO" id="GO:0046872">
    <property type="term" value="F:metal ion binding"/>
    <property type="evidence" value="ECO:0007669"/>
    <property type="project" value="UniProtKB-KW"/>
</dbReference>
<dbReference type="Proteomes" id="UP001152797">
    <property type="component" value="Unassembled WGS sequence"/>
</dbReference>
<keyword evidence="2" id="KW-0479">Metal-binding</keyword>
<dbReference type="EMBL" id="CAMXCT030000001">
    <property type="protein sequence ID" value="CAL4759229.1"/>
    <property type="molecule type" value="Genomic_DNA"/>
</dbReference>
<dbReference type="Pfam" id="PF00884">
    <property type="entry name" value="Sulfatase"/>
    <property type="match status" value="1"/>
</dbReference>
<dbReference type="InterPro" id="IPR001206">
    <property type="entry name" value="Diacylglycerol_kinase_cat_dom"/>
</dbReference>
<keyword evidence="5" id="KW-0732">Signal</keyword>
<feature type="signal peptide" evidence="5">
    <location>
        <begin position="1"/>
        <end position="26"/>
    </location>
</feature>
<keyword evidence="10" id="KW-1185">Reference proteome</keyword>
<evidence type="ECO:0000259" key="6">
    <source>
        <dbReference type="PROSITE" id="PS50146"/>
    </source>
</evidence>
<dbReference type="PROSITE" id="PS00149">
    <property type="entry name" value="SULFATASE_2"/>
    <property type="match status" value="1"/>
</dbReference>
<dbReference type="AlphaFoldDB" id="A0A9P1FFG6"/>
<evidence type="ECO:0000313" key="9">
    <source>
        <dbReference type="EMBL" id="CAL4759229.1"/>
    </source>
</evidence>
<dbReference type="InterPro" id="IPR017438">
    <property type="entry name" value="ATP-NAD_kinase_N"/>
</dbReference>
<dbReference type="EMBL" id="CAMXCT010000001">
    <property type="protein sequence ID" value="CAI3971917.1"/>
    <property type="molecule type" value="Genomic_DNA"/>
</dbReference>
<dbReference type="InterPro" id="IPR016064">
    <property type="entry name" value="NAD/diacylglycerol_kinase_sf"/>
</dbReference>
<dbReference type="InterPro" id="IPR045540">
    <property type="entry name" value="YegS/DAGK_C"/>
</dbReference>
<evidence type="ECO:0000313" key="8">
    <source>
        <dbReference type="EMBL" id="CAL1125292.1"/>
    </source>
</evidence>
<dbReference type="PROSITE" id="PS50146">
    <property type="entry name" value="DAGK"/>
    <property type="match status" value="1"/>
</dbReference>
<evidence type="ECO:0000256" key="5">
    <source>
        <dbReference type="SAM" id="SignalP"/>
    </source>
</evidence>
<keyword evidence="4" id="KW-0106">Calcium</keyword>
<evidence type="ECO:0000256" key="3">
    <source>
        <dbReference type="ARBA" id="ARBA00022801"/>
    </source>
</evidence>
<dbReference type="Pfam" id="PF19279">
    <property type="entry name" value="YegS_C"/>
    <property type="match status" value="1"/>
</dbReference>
<organism evidence="7">
    <name type="scientific">Cladocopium goreaui</name>
    <dbReference type="NCBI Taxonomy" id="2562237"/>
    <lineage>
        <taxon>Eukaryota</taxon>
        <taxon>Sar</taxon>
        <taxon>Alveolata</taxon>
        <taxon>Dinophyceae</taxon>
        <taxon>Suessiales</taxon>
        <taxon>Symbiodiniaceae</taxon>
        <taxon>Cladocopium</taxon>
    </lineage>
</organism>
<dbReference type="SUPFAM" id="SSF111331">
    <property type="entry name" value="NAD kinase/diacylglycerol kinase-like"/>
    <property type="match status" value="1"/>
</dbReference>